<keyword evidence="4 6" id="KW-0648">Protein biosynthesis</keyword>
<evidence type="ECO:0000259" key="9">
    <source>
        <dbReference type="Pfam" id="PF00889"/>
    </source>
</evidence>
<organism evidence="10 11">
    <name type="scientific">Mycoplasmopsis felifaucium</name>
    <dbReference type="NCBI Taxonomy" id="35768"/>
    <lineage>
        <taxon>Bacteria</taxon>
        <taxon>Bacillati</taxon>
        <taxon>Mycoplasmatota</taxon>
        <taxon>Mycoplasmoidales</taxon>
        <taxon>Metamycoplasmataceae</taxon>
        <taxon>Mycoplasmopsis</taxon>
    </lineage>
</organism>
<dbReference type="InterPro" id="IPR036402">
    <property type="entry name" value="EF-Ts_dimer_sf"/>
</dbReference>
<comment type="subcellular location">
    <subcellularLocation>
        <location evidence="6 8">Cytoplasm</location>
    </subcellularLocation>
</comment>
<keyword evidence="6" id="KW-0963">Cytoplasm</keyword>
<dbReference type="InterPro" id="IPR001816">
    <property type="entry name" value="Transl_elong_EFTs/EF1B"/>
</dbReference>
<evidence type="ECO:0000313" key="10">
    <source>
        <dbReference type="EMBL" id="WXL28821.1"/>
    </source>
</evidence>
<evidence type="ECO:0000256" key="2">
    <source>
        <dbReference type="ARBA" id="ARBA00016956"/>
    </source>
</evidence>
<dbReference type="NCBIfam" id="TIGR00116">
    <property type="entry name" value="tsf"/>
    <property type="match status" value="1"/>
</dbReference>
<dbReference type="PROSITE" id="PS01127">
    <property type="entry name" value="EF_TS_2"/>
    <property type="match status" value="1"/>
</dbReference>
<evidence type="ECO:0000256" key="3">
    <source>
        <dbReference type="ARBA" id="ARBA00022768"/>
    </source>
</evidence>
<evidence type="ECO:0000256" key="8">
    <source>
        <dbReference type="RuleBase" id="RU000643"/>
    </source>
</evidence>
<dbReference type="Gene3D" id="1.10.8.10">
    <property type="entry name" value="DNA helicase RuvA subunit, C-terminal domain"/>
    <property type="match status" value="1"/>
</dbReference>
<dbReference type="SUPFAM" id="SSF46934">
    <property type="entry name" value="UBA-like"/>
    <property type="match status" value="1"/>
</dbReference>
<dbReference type="PANTHER" id="PTHR11741:SF0">
    <property type="entry name" value="ELONGATION FACTOR TS, MITOCHONDRIAL"/>
    <property type="match status" value="1"/>
</dbReference>
<dbReference type="InterPro" id="IPR014039">
    <property type="entry name" value="Transl_elong_EFTs/EF1B_dimer"/>
</dbReference>
<evidence type="ECO:0000256" key="7">
    <source>
        <dbReference type="RuleBase" id="RU000642"/>
    </source>
</evidence>
<evidence type="ECO:0000256" key="4">
    <source>
        <dbReference type="ARBA" id="ARBA00022917"/>
    </source>
</evidence>
<dbReference type="RefSeq" id="WP_027334806.1">
    <property type="nucleotide sequence ID" value="NZ_CP148067.1"/>
</dbReference>
<dbReference type="PROSITE" id="PS01126">
    <property type="entry name" value="EF_TS_1"/>
    <property type="match status" value="1"/>
</dbReference>
<evidence type="ECO:0000256" key="1">
    <source>
        <dbReference type="ARBA" id="ARBA00005532"/>
    </source>
</evidence>
<dbReference type="GO" id="GO:0003746">
    <property type="term" value="F:translation elongation factor activity"/>
    <property type="evidence" value="ECO:0007669"/>
    <property type="project" value="UniProtKB-KW"/>
</dbReference>
<comment type="similarity">
    <text evidence="1 6 7">Belongs to the EF-Ts family.</text>
</comment>
<keyword evidence="3 6" id="KW-0251">Elongation factor</keyword>
<dbReference type="Gene3D" id="3.30.479.20">
    <property type="entry name" value="Elongation factor Ts, dimerisation domain"/>
    <property type="match status" value="2"/>
</dbReference>
<name>A0ABZ2RVK2_9BACT</name>
<sequence length="295" mass="32618">MDKMSLIKELRERTNAGMVDCKKALEESDWDIEKAITWLKSSGKIKAAKKAGRVSAEGMITVASNENTAVMVELNCETDFVAKNEEFSKVINLIAQTILNHSSVSTVEEALNLTVVNSNESVKDLIEEFSAKSGEKIELRRFEIIKANEGETVASFVHVNGQIAAVVKVQGPDAESARNVAMHASAMKPEFIFISDVPAEKIAQFEAEFVVPANFEKKPENIQNMIKKGSLDKKISEVTLEVQPFMMDDSKTINQYLSEHKNKLVKAIRYGVGEGVEKKESDFAAEVAEQMKAAQ</sequence>
<feature type="region of interest" description="Involved in Mg(2+) ion dislocation from EF-Tu" evidence="6">
    <location>
        <begin position="78"/>
        <end position="81"/>
    </location>
</feature>
<evidence type="ECO:0000313" key="11">
    <source>
        <dbReference type="Proteomes" id="UP001477443"/>
    </source>
</evidence>
<reference evidence="10" key="1">
    <citation type="submission" date="2024-03" db="EMBL/GenBank/DDBJ databases">
        <title>Complete genome sequence of Mycoplasma felifaucium Z921 isolated from the trachea of a cheetah.</title>
        <authorList>
            <person name="Spergser J."/>
        </authorList>
    </citation>
    <scope>NUCLEOTIDE SEQUENCE [LARGE SCALE GENOMIC DNA]</scope>
    <source>
        <strain evidence="10">Z921</strain>
    </source>
</reference>
<dbReference type="Gene3D" id="1.10.286.20">
    <property type="match status" value="1"/>
</dbReference>
<dbReference type="Pfam" id="PF00889">
    <property type="entry name" value="EF_TS"/>
    <property type="match status" value="1"/>
</dbReference>
<dbReference type="EMBL" id="CP148067">
    <property type="protein sequence ID" value="WXL28821.1"/>
    <property type="molecule type" value="Genomic_DNA"/>
</dbReference>
<accession>A0ABZ2RVK2</accession>
<dbReference type="InterPro" id="IPR009060">
    <property type="entry name" value="UBA-like_sf"/>
</dbReference>
<evidence type="ECO:0000256" key="5">
    <source>
        <dbReference type="ARBA" id="ARBA00025453"/>
    </source>
</evidence>
<dbReference type="Proteomes" id="UP001477443">
    <property type="component" value="Chromosome"/>
</dbReference>
<dbReference type="SUPFAM" id="SSF54713">
    <property type="entry name" value="Elongation factor Ts (EF-Ts), dimerisation domain"/>
    <property type="match status" value="2"/>
</dbReference>
<proteinExistence type="inferred from homology"/>
<dbReference type="HAMAP" id="MF_00050">
    <property type="entry name" value="EF_Ts"/>
    <property type="match status" value="1"/>
</dbReference>
<keyword evidence="11" id="KW-1185">Reference proteome</keyword>
<comment type="function">
    <text evidence="5 6 7">Associates with the EF-Tu.GDP complex and induces the exchange of GDP to GTP. It remains bound to the aminoacyl-tRNA.EF-Tu.GTP complex up to the GTP hydrolysis stage on the ribosome.</text>
</comment>
<protein>
    <recommendedName>
        <fullName evidence="2 6">Elongation factor Ts</fullName>
        <shortName evidence="6">EF-Ts</shortName>
    </recommendedName>
</protein>
<dbReference type="InterPro" id="IPR018101">
    <property type="entry name" value="Transl_elong_Ts_CS"/>
</dbReference>
<dbReference type="CDD" id="cd14275">
    <property type="entry name" value="UBA_EF-Ts"/>
    <property type="match status" value="1"/>
</dbReference>
<feature type="domain" description="Translation elongation factor EFTs/EF1B dimerisation" evidence="9">
    <location>
        <begin position="69"/>
        <end position="274"/>
    </location>
</feature>
<evidence type="ECO:0000256" key="6">
    <source>
        <dbReference type="HAMAP-Rule" id="MF_00050"/>
    </source>
</evidence>
<gene>
    <name evidence="6 10" type="primary">tsf</name>
    <name evidence="10" type="ORF">WG617_02170</name>
</gene>
<dbReference type="PANTHER" id="PTHR11741">
    <property type="entry name" value="ELONGATION FACTOR TS"/>
    <property type="match status" value="1"/>
</dbReference>